<dbReference type="NCBIfam" id="TIGR01777">
    <property type="entry name" value="yfcH"/>
    <property type="match status" value="1"/>
</dbReference>
<proteinExistence type="inferred from homology"/>
<dbReference type="EMBL" id="SSSM01000002">
    <property type="protein sequence ID" value="THG32300.1"/>
    <property type="molecule type" value="Genomic_DNA"/>
</dbReference>
<keyword evidence="6" id="KW-1185">Reference proteome</keyword>
<evidence type="ECO:0000259" key="4">
    <source>
        <dbReference type="Pfam" id="PF08338"/>
    </source>
</evidence>
<dbReference type="RefSeq" id="WP_136426465.1">
    <property type="nucleotide sequence ID" value="NZ_SSSM01000002.1"/>
</dbReference>
<dbReference type="PANTHER" id="PTHR11092">
    <property type="entry name" value="SUGAR NUCLEOTIDE EPIMERASE RELATED"/>
    <property type="match status" value="1"/>
</dbReference>
<evidence type="ECO:0000313" key="6">
    <source>
        <dbReference type="Proteomes" id="UP000309133"/>
    </source>
</evidence>
<comment type="similarity">
    <text evidence="1">Belongs to the NAD(P)-dependent epimerase/dehydratase family. SDR39U1 subfamily.</text>
</comment>
<dbReference type="AlphaFoldDB" id="A0A4S4FP08"/>
<evidence type="ECO:0000259" key="3">
    <source>
        <dbReference type="Pfam" id="PF01370"/>
    </source>
</evidence>
<feature type="domain" description="DUF1731" evidence="4">
    <location>
        <begin position="300"/>
        <end position="346"/>
    </location>
</feature>
<dbReference type="OrthoDB" id="9801773at2"/>
<dbReference type="PANTHER" id="PTHR11092:SF0">
    <property type="entry name" value="EPIMERASE FAMILY PROTEIN SDR39U1"/>
    <property type="match status" value="1"/>
</dbReference>
<evidence type="ECO:0000256" key="1">
    <source>
        <dbReference type="ARBA" id="ARBA00009353"/>
    </source>
</evidence>
<organism evidence="5 6">
    <name type="scientific">Naasia lichenicola</name>
    <dbReference type="NCBI Taxonomy" id="2565933"/>
    <lineage>
        <taxon>Bacteria</taxon>
        <taxon>Bacillati</taxon>
        <taxon>Actinomycetota</taxon>
        <taxon>Actinomycetes</taxon>
        <taxon>Micrococcales</taxon>
        <taxon>Microbacteriaceae</taxon>
        <taxon>Naasia</taxon>
    </lineage>
</organism>
<dbReference type="Gene3D" id="3.40.50.720">
    <property type="entry name" value="NAD(P)-binding Rossmann-like Domain"/>
    <property type="match status" value="1"/>
</dbReference>
<feature type="region of interest" description="Disordered" evidence="2">
    <location>
        <begin position="1"/>
        <end position="49"/>
    </location>
</feature>
<feature type="domain" description="NAD-dependent epimerase/dehydratase" evidence="3">
    <location>
        <begin position="58"/>
        <end position="269"/>
    </location>
</feature>
<dbReference type="InterPro" id="IPR013549">
    <property type="entry name" value="DUF1731"/>
</dbReference>
<sequence length="352" mass="36946">MAAPKRVPVPSAKPPVKPAVKAPARPANARAAAKKPESPAVPKPAPRRRIDRSSTLRVLIAGASGMIGTELVRQLESAGHTVQTLVRREPMQPSEFTWAPDAKILDFRLLDDVDAVINLSGASLNRLPWTGGWKKEILRSRIKATSALVEAMGMASSPPPVFLSGSAVGFYGNRPGETLTESSSKGTGFLADVVEEWEATARLVPASTRTVLLRTGVVLGTGGALGPLKALTKLGVSGPLGGGAQHWPWVSLHDEAAAIVHLLTSSVAGPVNITGPTPAVENEIGRALAEQLHRPYAIPAPRFALELALGDAGRELLLADQLVTPAVLLADGFSFRHTTSTEAITAAVESWS</sequence>
<dbReference type="Pfam" id="PF01370">
    <property type="entry name" value="Epimerase"/>
    <property type="match status" value="1"/>
</dbReference>
<accession>A0A4S4FP08</accession>
<reference evidence="5 6" key="1">
    <citation type="submission" date="2019-04" db="EMBL/GenBank/DDBJ databases">
        <authorList>
            <person name="Jiang L."/>
        </authorList>
    </citation>
    <scope>NUCLEOTIDE SEQUENCE [LARGE SCALE GENOMIC DNA]</scope>
    <source>
        <strain evidence="5 6">YIM 131853</strain>
    </source>
</reference>
<dbReference type="Proteomes" id="UP000309133">
    <property type="component" value="Unassembled WGS sequence"/>
</dbReference>
<dbReference type="InterPro" id="IPR010099">
    <property type="entry name" value="SDR39U1"/>
</dbReference>
<feature type="compositionally biased region" description="Low complexity" evidence="2">
    <location>
        <begin position="18"/>
        <end position="31"/>
    </location>
</feature>
<gene>
    <name evidence="5" type="ORF">E6C64_04565</name>
</gene>
<feature type="compositionally biased region" description="Low complexity" evidence="2">
    <location>
        <begin position="1"/>
        <end position="10"/>
    </location>
</feature>
<dbReference type="InterPro" id="IPR001509">
    <property type="entry name" value="Epimerase_deHydtase"/>
</dbReference>
<evidence type="ECO:0000256" key="2">
    <source>
        <dbReference type="SAM" id="MobiDB-lite"/>
    </source>
</evidence>
<dbReference type="Pfam" id="PF08338">
    <property type="entry name" value="DUF1731"/>
    <property type="match status" value="1"/>
</dbReference>
<protein>
    <submittedName>
        <fullName evidence="5">TIGR01777 family protein</fullName>
    </submittedName>
</protein>
<name>A0A4S4FP08_9MICO</name>
<comment type="caution">
    <text evidence="5">The sequence shown here is derived from an EMBL/GenBank/DDBJ whole genome shotgun (WGS) entry which is preliminary data.</text>
</comment>
<evidence type="ECO:0000313" key="5">
    <source>
        <dbReference type="EMBL" id="THG32300.1"/>
    </source>
</evidence>
<dbReference type="InterPro" id="IPR036291">
    <property type="entry name" value="NAD(P)-bd_dom_sf"/>
</dbReference>
<dbReference type="SUPFAM" id="SSF51735">
    <property type="entry name" value="NAD(P)-binding Rossmann-fold domains"/>
    <property type="match status" value="1"/>
</dbReference>